<dbReference type="InterPro" id="IPR053235">
    <property type="entry name" value="Ser_Thr_kinase"/>
</dbReference>
<keyword evidence="2 3" id="KW-0067">ATP-binding</keyword>
<protein>
    <recommendedName>
        <fullName evidence="5">Protein kinase domain-containing protein</fullName>
    </recommendedName>
</protein>
<sequence length="432" mass="49138">MSPKYDDAMKWSQSIDIEHSSSSYEESYLQNISAYHEHIESQYQRSELGKYHAKIDSVTLTSDSIMTILRVIGHGGFGEVLLVKIDGLSFPCVFKKMLHVADEVVVKRCRKEFEVQLKLFNNAKCFNRIPRPLYILDLLDEDYRGTYGFLMEFCVGGSVKAFSQKWCADGKYLRGEEEEDDDDFESSDDDSPYFYPKTLNPVKIASLCVGMIECLDDVFTAKPKLVHRDIKPDNFLIRIDPKDGECTVVLGDLGLVKIQESMSLSTSCVVSPSDSKPKKHDPDKPAHFCGTYSYLSYESLMYGEQSQLSDGFSLGMSILSLFICKHPLMDHACLIQIPMKKKMERIKMQANIIQNGLFSGLTRVDLFKMLKTIDDGKYEPVYSCLSEVFTGLIQWNSDNRMTVHSAREKIRSIKHLLPKIGEGWEYPSVEGV</sequence>
<evidence type="ECO:0000256" key="2">
    <source>
        <dbReference type="ARBA" id="ARBA00022840"/>
    </source>
</evidence>
<evidence type="ECO:0000313" key="6">
    <source>
        <dbReference type="EMBL" id="GKT27293.1"/>
    </source>
</evidence>
<dbReference type="Proteomes" id="UP001057375">
    <property type="component" value="Unassembled WGS sequence"/>
</dbReference>
<dbReference type="InterPro" id="IPR008271">
    <property type="entry name" value="Ser/Thr_kinase_AS"/>
</dbReference>
<dbReference type="Pfam" id="PF00069">
    <property type="entry name" value="Pkinase"/>
    <property type="match status" value="1"/>
</dbReference>
<dbReference type="PROSITE" id="PS00107">
    <property type="entry name" value="PROTEIN_KINASE_ATP"/>
    <property type="match status" value="1"/>
</dbReference>
<comment type="similarity">
    <text evidence="4">Belongs to the protein kinase superfamily.</text>
</comment>
<keyword evidence="4" id="KW-0808">Transferase</keyword>
<name>A0ABQ5K3Z7_9EUKA</name>
<dbReference type="InterPro" id="IPR011009">
    <property type="entry name" value="Kinase-like_dom_sf"/>
</dbReference>
<feature type="binding site" evidence="3">
    <location>
        <position position="95"/>
    </location>
    <ligand>
        <name>ATP</name>
        <dbReference type="ChEBI" id="CHEBI:30616"/>
    </ligand>
</feature>
<dbReference type="PROSITE" id="PS00108">
    <property type="entry name" value="PROTEIN_KINASE_ST"/>
    <property type="match status" value="1"/>
</dbReference>
<evidence type="ECO:0000259" key="5">
    <source>
        <dbReference type="PROSITE" id="PS50011"/>
    </source>
</evidence>
<dbReference type="PANTHER" id="PTHR24361:SF834">
    <property type="entry name" value="KINASE, PUTATIVE-RELATED"/>
    <property type="match status" value="1"/>
</dbReference>
<dbReference type="InterPro" id="IPR000719">
    <property type="entry name" value="Prot_kinase_dom"/>
</dbReference>
<dbReference type="PANTHER" id="PTHR24361">
    <property type="entry name" value="MITOGEN-ACTIVATED KINASE KINASE KINASE"/>
    <property type="match status" value="1"/>
</dbReference>
<evidence type="ECO:0000313" key="7">
    <source>
        <dbReference type="Proteomes" id="UP001057375"/>
    </source>
</evidence>
<dbReference type="SUPFAM" id="SSF56112">
    <property type="entry name" value="Protein kinase-like (PK-like)"/>
    <property type="match status" value="1"/>
</dbReference>
<reference evidence="6" key="1">
    <citation type="submission" date="2022-03" db="EMBL/GenBank/DDBJ databases">
        <title>Draft genome sequence of Aduncisulcus paluster, a free-living microaerophilic Fornicata.</title>
        <authorList>
            <person name="Yuyama I."/>
            <person name="Kume K."/>
            <person name="Tamura T."/>
            <person name="Inagaki Y."/>
            <person name="Hashimoto T."/>
        </authorList>
    </citation>
    <scope>NUCLEOTIDE SEQUENCE</scope>
    <source>
        <strain evidence="6">NY0171</strain>
    </source>
</reference>
<gene>
    <name evidence="6" type="ORF">ADUPG1_013744</name>
</gene>
<dbReference type="InterPro" id="IPR017441">
    <property type="entry name" value="Protein_kinase_ATP_BS"/>
</dbReference>
<evidence type="ECO:0000256" key="3">
    <source>
        <dbReference type="PROSITE-ProRule" id="PRU10141"/>
    </source>
</evidence>
<evidence type="ECO:0000256" key="4">
    <source>
        <dbReference type="RuleBase" id="RU000304"/>
    </source>
</evidence>
<dbReference type="PROSITE" id="PS50011">
    <property type="entry name" value="PROTEIN_KINASE_DOM"/>
    <property type="match status" value="1"/>
</dbReference>
<dbReference type="EMBL" id="BQXS01012730">
    <property type="protein sequence ID" value="GKT27293.1"/>
    <property type="molecule type" value="Genomic_DNA"/>
</dbReference>
<accession>A0ABQ5K3Z7</accession>
<dbReference type="Gene3D" id="1.10.510.10">
    <property type="entry name" value="Transferase(Phosphotransferase) domain 1"/>
    <property type="match status" value="1"/>
</dbReference>
<proteinExistence type="inferred from homology"/>
<comment type="caution">
    <text evidence="6">The sequence shown here is derived from an EMBL/GenBank/DDBJ whole genome shotgun (WGS) entry which is preliminary data.</text>
</comment>
<organism evidence="6 7">
    <name type="scientific">Aduncisulcus paluster</name>
    <dbReference type="NCBI Taxonomy" id="2918883"/>
    <lineage>
        <taxon>Eukaryota</taxon>
        <taxon>Metamonada</taxon>
        <taxon>Carpediemonas-like organisms</taxon>
        <taxon>Aduncisulcus</taxon>
    </lineage>
</organism>
<keyword evidence="4" id="KW-0418">Kinase</keyword>
<keyword evidence="4" id="KW-0723">Serine/threonine-protein kinase</keyword>
<evidence type="ECO:0000256" key="1">
    <source>
        <dbReference type="ARBA" id="ARBA00022741"/>
    </source>
</evidence>
<keyword evidence="1 3" id="KW-0547">Nucleotide-binding</keyword>
<feature type="domain" description="Protein kinase" evidence="5">
    <location>
        <begin position="66"/>
        <end position="418"/>
    </location>
</feature>
<keyword evidence="7" id="KW-1185">Reference proteome</keyword>
<dbReference type="SMART" id="SM00220">
    <property type="entry name" value="S_TKc"/>
    <property type="match status" value="1"/>
</dbReference>